<dbReference type="EMBL" id="JMCC02000038">
    <property type="protein sequence ID" value="KIG16429.1"/>
    <property type="molecule type" value="Genomic_DNA"/>
</dbReference>
<proteinExistence type="predicted"/>
<dbReference type="Proteomes" id="UP000031599">
    <property type="component" value="Unassembled WGS sequence"/>
</dbReference>
<evidence type="ECO:0000313" key="3">
    <source>
        <dbReference type="Proteomes" id="UP000031599"/>
    </source>
</evidence>
<accession>A0A0C1ZFI8</accession>
<evidence type="ECO:0000313" key="2">
    <source>
        <dbReference type="EMBL" id="KIG16429.1"/>
    </source>
</evidence>
<gene>
    <name evidence="2" type="ORF">DB30_04473</name>
</gene>
<protein>
    <recommendedName>
        <fullName evidence="4">Carbon storage regulator</fullName>
    </recommendedName>
</protein>
<evidence type="ECO:0000256" key="1">
    <source>
        <dbReference type="SAM" id="MobiDB-lite"/>
    </source>
</evidence>
<comment type="caution">
    <text evidence="2">The sequence shown here is derived from an EMBL/GenBank/DDBJ whole genome shotgun (WGS) entry which is preliminary data.</text>
</comment>
<dbReference type="AlphaFoldDB" id="A0A0C1ZFI8"/>
<organism evidence="2 3">
    <name type="scientific">Enhygromyxa salina</name>
    <dbReference type="NCBI Taxonomy" id="215803"/>
    <lineage>
        <taxon>Bacteria</taxon>
        <taxon>Pseudomonadati</taxon>
        <taxon>Myxococcota</taxon>
        <taxon>Polyangia</taxon>
        <taxon>Nannocystales</taxon>
        <taxon>Nannocystaceae</taxon>
        <taxon>Enhygromyxa</taxon>
    </lineage>
</organism>
<reference evidence="2 3" key="1">
    <citation type="submission" date="2014-12" db="EMBL/GenBank/DDBJ databases">
        <title>Genome assembly of Enhygromyxa salina DSM 15201.</title>
        <authorList>
            <person name="Sharma G."/>
            <person name="Subramanian S."/>
        </authorList>
    </citation>
    <scope>NUCLEOTIDE SEQUENCE [LARGE SCALE GENOMIC DNA]</scope>
    <source>
        <strain evidence="2 3">DSM 15201</strain>
    </source>
</reference>
<name>A0A0C1ZFI8_9BACT</name>
<sequence>MRLGISAPEGLEVFREELYQQILAEEGSEPADAEAGAAASTPRERQPARSPGASDE</sequence>
<evidence type="ECO:0008006" key="4">
    <source>
        <dbReference type="Google" id="ProtNLM"/>
    </source>
</evidence>
<feature type="region of interest" description="Disordered" evidence="1">
    <location>
        <begin position="24"/>
        <end position="56"/>
    </location>
</feature>